<evidence type="ECO:0000256" key="4">
    <source>
        <dbReference type="ARBA" id="ARBA00023239"/>
    </source>
</evidence>
<accession>A0A022VXI1</accession>
<sequence length="388" mass="41802">MTDKQHWLPVTRENIQTAHSMIKPYIYETPVLTSKTLNSLASTPQPAEALIGTPFEGQQPACPKIKFFFKCENFQRIGAFKVRGAFHSILRVIKTKGEEEVRKRGVITHSSGNHAQAVALAASTLSIPAYIIMPSISIPSKIEATKGYGGKVVFSGSTSEEREEVMRKVQEETGAILIHPYDHPDTIIGQGTAGLELDTQVNKLVSQNPELSVRETEDGKGCGLDAVITPVGGGGLNSGTATVFADPRADGRKIHVFGAEPSFQGADDARRGLEAGVRIPEVKSLTIADGLRVPLGEIAFSILSDPAKSRGVFSVTEEQIKSAMRLVVERMKIVIEPSAAVPLAVCLYNEEFRRIVEQEGGEAGWNVGVIFSGGNTTIEAMSRLFSAS</sequence>
<dbReference type="InterPro" id="IPR001926">
    <property type="entry name" value="TrpB-like_PALP"/>
</dbReference>
<dbReference type="GO" id="GO:0000287">
    <property type="term" value="F:magnesium ion binding"/>
    <property type="evidence" value="ECO:0007669"/>
    <property type="project" value="TreeGrafter"/>
</dbReference>
<evidence type="ECO:0000256" key="3">
    <source>
        <dbReference type="ARBA" id="ARBA00022898"/>
    </source>
</evidence>
<dbReference type="FunFam" id="3.40.50.1100:FF:000005">
    <property type="entry name" value="Threonine dehydratase catabolic"/>
    <property type="match status" value="1"/>
</dbReference>
<keyword evidence="4" id="KW-0456">Lyase</keyword>
<dbReference type="Pfam" id="PF00291">
    <property type="entry name" value="PALP"/>
    <property type="match status" value="1"/>
</dbReference>
<dbReference type="GO" id="GO:0005524">
    <property type="term" value="F:ATP binding"/>
    <property type="evidence" value="ECO:0007669"/>
    <property type="project" value="TreeGrafter"/>
</dbReference>
<evidence type="ECO:0000259" key="5">
    <source>
        <dbReference type="Pfam" id="PF00291"/>
    </source>
</evidence>
<dbReference type="SUPFAM" id="SSF53686">
    <property type="entry name" value="Tryptophan synthase beta subunit-like PLP-dependent enzymes"/>
    <property type="match status" value="1"/>
</dbReference>
<comment type="cofactor">
    <cofactor evidence="1">
        <name>pyridoxal 5'-phosphate</name>
        <dbReference type="ChEBI" id="CHEBI:597326"/>
    </cofactor>
</comment>
<keyword evidence="3" id="KW-0663">Pyridoxal phosphate</keyword>
<dbReference type="GO" id="GO:0018114">
    <property type="term" value="F:threonine racemase activity"/>
    <property type="evidence" value="ECO:0007669"/>
    <property type="project" value="TreeGrafter"/>
</dbReference>
<evidence type="ECO:0000256" key="1">
    <source>
        <dbReference type="ARBA" id="ARBA00001933"/>
    </source>
</evidence>
<proteinExistence type="inferred from homology"/>
<dbReference type="CDD" id="cd01562">
    <property type="entry name" value="Thr-dehyd"/>
    <property type="match status" value="1"/>
</dbReference>
<name>A0A022VXI1_TRIRU</name>
<dbReference type="Gene3D" id="3.40.50.1100">
    <property type="match status" value="2"/>
</dbReference>
<reference evidence="6" key="1">
    <citation type="submission" date="2014-02" db="EMBL/GenBank/DDBJ databases">
        <title>The Genome Sequence of Trichophyton rubrum (morphotype fischeri) CBS 288.86.</title>
        <authorList>
            <consortium name="The Broad Institute Genomics Platform"/>
            <person name="Cuomo C.A."/>
            <person name="White T.C."/>
            <person name="Graser Y."/>
            <person name="Martinez-Rossi N."/>
            <person name="Heitman J."/>
            <person name="Young S.K."/>
            <person name="Zeng Q."/>
            <person name="Gargeya S."/>
            <person name="Abouelleil A."/>
            <person name="Alvarado L."/>
            <person name="Chapman S.B."/>
            <person name="Gainer-Dewar J."/>
            <person name="Goldberg J."/>
            <person name="Griggs A."/>
            <person name="Gujja S."/>
            <person name="Hansen M."/>
            <person name="Howarth C."/>
            <person name="Imamovic A."/>
            <person name="Larimer J."/>
            <person name="Martinez D."/>
            <person name="Murphy C."/>
            <person name="Pearson M.D."/>
            <person name="Persinoti G."/>
            <person name="Poon T."/>
            <person name="Priest M."/>
            <person name="Roberts A.D."/>
            <person name="Saif S."/>
            <person name="Shea T.D."/>
            <person name="Sykes S.N."/>
            <person name="Wortman J."/>
            <person name="Nusbaum C."/>
            <person name="Birren B."/>
        </authorList>
    </citation>
    <scope>NUCLEOTIDE SEQUENCE [LARGE SCALE GENOMIC DNA]</scope>
    <source>
        <strain evidence="6">CBS 288.86</strain>
    </source>
</reference>
<feature type="domain" description="Tryptophan synthase beta chain-like PALP" evidence="5">
    <location>
        <begin position="64"/>
        <end position="351"/>
    </location>
</feature>
<dbReference type="GO" id="GO:0030378">
    <property type="term" value="F:serine racemase activity"/>
    <property type="evidence" value="ECO:0007669"/>
    <property type="project" value="TreeGrafter"/>
</dbReference>
<dbReference type="EMBL" id="KK207886">
    <property type="protein sequence ID" value="EZF50448.1"/>
    <property type="molecule type" value="Genomic_DNA"/>
</dbReference>
<dbReference type="AlphaFoldDB" id="A0A022VXI1"/>
<dbReference type="GO" id="GO:0003941">
    <property type="term" value="F:L-serine ammonia-lyase activity"/>
    <property type="evidence" value="ECO:0007669"/>
    <property type="project" value="TreeGrafter"/>
</dbReference>
<dbReference type="InterPro" id="IPR036052">
    <property type="entry name" value="TrpB-like_PALP_sf"/>
</dbReference>
<dbReference type="GO" id="GO:0008721">
    <property type="term" value="F:D-serine ammonia-lyase activity"/>
    <property type="evidence" value="ECO:0007669"/>
    <property type="project" value="TreeGrafter"/>
</dbReference>
<evidence type="ECO:0000256" key="2">
    <source>
        <dbReference type="ARBA" id="ARBA00010869"/>
    </source>
</evidence>
<protein>
    <recommendedName>
        <fullName evidence="5">Tryptophan synthase beta chain-like PALP domain-containing protein</fullName>
    </recommendedName>
</protein>
<gene>
    <name evidence="6" type="ORF">H103_06153</name>
</gene>
<dbReference type="Proteomes" id="UP000023758">
    <property type="component" value="Unassembled WGS sequence"/>
</dbReference>
<evidence type="ECO:0000313" key="6">
    <source>
        <dbReference type="EMBL" id="EZF50448.1"/>
    </source>
</evidence>
<dbReference type="PANTHER" id="PTHR43050:SF1">
    <property type="entry name" value="SERINE RACEMASE"/>
    <property type="match status" value="1"/>
</dbReference>
<comment type="similarity">
    <text evidence="2">Belongs to the serine/threonine dehydratase family.</text>
</comment>
<dbReference type="PANTHER" id="PTHR43050">
    <property type="entry name" value="SERINE / THREONINE RACEMASE FAMILY MEMBER"/>
    <property type="match status" value="1"/>
</dbReference>
<dbReference type="HOGENOM" id="CLU_021152_4_2_1"/>
<dbReference type="OrthoDB" id="271064at2759"/>
<organism evidence="6">
    <name type="scientific">Trichophyton rubrum CBS 288.86</name>
    <dbReference type="NCBI Taxonomy" id="1215330"/>
    <lineage>
        <taxon>Eukaryota</taxon>
        <taxon>Fungi</taxon>
        <taxon>Dikarya</taxon>
        <taxon>Ascomycota</taxon>
        <taxon>Pezizomycotina</taxon>
        <taxon>Eurotiomycetes</taxon>
        <taxon>Eurotiomycetidae</taxon>
        <taxon>Onygenales</taxon>
        <taxon>Arthrodermataceae</taxon>
        <taxon>Trichophyton</taxon>
    </lineage>
</organism>
<dbReference type="GO" id="GO:0030170">
    <property type="term" value="F:pyridoxal phosphate binding"/>
    <property type="evidence" value="ECO:0007669"/>
    <property type="project" value="TreeGrafter"/>
</dbReference>